<gene>
    <name evidence="6" type="ORF">D779_3688</name>
</gene>
<dbReference type="SUPFAM" id="SSF53474">
    <property type="entry name" value="alpha/beta-Hydrolases"/>
    <property type="match status" value="1"/>
</dbReference>
<dbReference type="Proteomes" id="UP000019460">
    <property type="component" value="Unassembled WGS sequence"/>
</dbReference>
<dbReference type="InterPro" id="IPR009081">
    <property type="entry name" value="PP-bd_ACP"/>
</dbReference>
<dbReference type="Pfam" id="PF13193">
    <property type="entry name" value="AMP-binding_C"/>
    <property type="match status" value="1"/>
</dbReference>
<dbReference type="OrthoDB" id="5747633at2"/>
<comment type="caution">
    <text evidence="6">The sequence shown here is derived from an EMBL/GenBank/DDBJ whole genome shotgun (WGS) entry which is preliminary data.</text>
</comment>
<dbReference type="InterPro" id="IPR042099">
    <property type="entry name" value="ANL_N_sf"/>
</dbReference>
<reference evidence="6 7" key="1">
    <citation type="submission" date="2012-11" db="EMBL/GenBank/DDBJ databases">
        <title>Genome assembly of Thiorhodococcus sp. AK35.</title>
        <authorList>
            <person name="Nupur N."/>
            <person name="Khatri I."/>
            <person name="Subramanian S."/>
            <person name="Pinnaka A."/>
        </authorList>
    </citation>
    <scope>NUCLEOTIDE SEQUENCE [LARGE SCALE GENOMIC DNA]</scope>
    <source>
        <strain evidence="6 7">AK35</strain>
    </source>
</reference>
<dbReference type="SUPFAM" id="SSF53335">
    <property type="entry name" value="S-adenosyl-L-methionine-dependent methyltransferases"/>
    <property type="match status" value="1"/>
</dbReference>
<dbReference type="EMBL" id="AONC01000067">
    <property type="protein sequence ID" value="EXJ13523.1"/>
    <property type="molecule type" value="Genomic_DNA"/>
</dbReference>
<dbReference type="InterPro" id="IPR025110">
    <property type="entry name" value="AMP-bd_C"/>
</dbReference>
<dbReference type="Gene3D" id="3.30.300.30">
    <property type="match status" value="1"/>
</dbReference>
<dbReference type="InterPro" id="IPR045851">
    <property type="entry name" value="AMP-bd_C_sf"/>
</dbReference>
<feature type="region of interest" description="Disordered" evidence="4">
    <location>
        <begin position="1"/>
        <end position="27"/>
    </location>
</feature>
<organism evidence="6 7">
    <name type="scientific">Imhoffiella purpurea</name>
    <dbReference type="NCBI Taxonomy" id="1249627"/>
    <lineage>
        <taxon>Bacteria</taxon>
        <taxon>Pseudomonadati</taxon>
        <taxon>Pseudomonadota</taxon>
        <taxon>Gammaproteobacteria</taxon>
        <taxon>Chromatiales</taxon>
        <taxon>Chromatiaceae</taxon>
        <taxon>Imhoffiella</taxon>
    </lineage>
</organism>
<evidence type="ECO:0000259" key="5">
    <source>
        <dbReference type="PROSITE" id="PS50075"/>
    </source>
</evidence>
<dbReference type="Gene3D" id="1.10.1200.10">
    <property type="entry name" value="ACP-like"/>
    <property type="match status" value="1"/>
</dbReference>
<dbReference type="CDD" id="cd02440">
    <property type="entry name" value="AdoMet_MTases"/>
    <property type="match status" value="1"/>
</dbReference>
<dbReference type="InterPro" id="IPR036736">
    <property type="entry name" value="ACP-like_sf"/>
</dbReference>
<dbReference type="InterPro" id="IPR029058">
    <property type="entry name" value="AB_hydrolase_fold"/>
</dbReference>
<dbReference type="Pfam" id="PF00501">
    <property type="entry name" value="AMP-binding"/>
    <property type="match status" value="2"/>
</dbReference>
<dbReference type="GO" id="GO:0031177">
    <property type="term" value="F:phosphopantetheine binding"/>
    <property type="evidence" value="ECO:0007669"/>
    <property type="project" value="InterPro"/>
</dbReference>
<dbReference type="InterPro" id="IPR001031">
    <property type="entry name" value="Thioesterase"/>
</dbReference>
<keyword evidence="6" id="KW-0436">Ligase</keyword>
<dbReference type="SMART" id="SM00824">
    <property type="entry name" value="PKS_TE"/>
    <property type="match status" value="1"/>
</dbReference>
<keyword evidence="3" id="KW-0677">Repeat</keyword>
<keyword evidence="7" id="KW-1185">Reference proteome</keyword>
<dbReference type="PROSITE" id="PS00012">
    <property type="entry name" value="PHOSPHOPANTETHEINE"/>
    <property type="match status" value="1"/>
</dbReference>
<keyword evidence="2" id="KW-0597">Phosphoprotein</keyword>
<dbReference type="InterPro" id="IPR029063">
    <property type="entry name" value="SAM-dependent_MTases_sf"/>
</dbReference>
<dbReference type="Gene3D" id="3.40.50.12780">
    <property type="entry name" value="N-terminal domain of ligase-like"/>
    <property type="match status" value="2"/>
</dbReference>
<sequence length="1153" mass="125278">MKLSDFTFAQPEPEREQETLEQGSGPSLEERFRATADAHPERTALADTLGTLSFGELDRISAAIAAFVAERAPGPETPVAVMCGRDRHFVCAALGAIRAGALYVPLDPGLPLARRREMLDDCKAPLLLCEASLSGDAGRLQYDCPSLTHLLCLDRERFEDAVETPGDLMSLDLWSQVTAERTDASWKSLFDGKPLPAEILSAMAENVARKTAPLLGPESRVLDVGSGAGAVARALIGRCGRYSALDLSRNELDRLEAIAGESASPRIHTHQFEALDMGLLQAGDYDLVVLNSVVENFPGLNYLRRMLDQALERLAPGGGIFLGCLWDPAERESLGAALREQGAGSGDWSGLLRLEQDEELFVPRAFFQEWAIECGRAVSLEFSRPEIPTPELSRFRYDLLIRPLDEAPSPPPAPTRHGRTALAIGAAPPPVPAESRSAAYIIYTSGSTGRPKGVVVEHAALLNLCDALEEAIYGPAGGQDPLRIALIASFSFDASLQQIVPALLLGHRLHIVPDAVRRDPRALHALLEEERIQICDATPSLFAMLVDHWAEHGLATRVPTFILGGEPLHRILLQRFFALPGHQGHRLFNAYGPTECCVDATLQAFGAEDVERWDVPPIGRPLKNVTIEVRDTQGRPLPDTIPGELWIGGAGVGRGYFGDPSLGEARFVTEDGRRWYRSGDLGRRLADGSLVYVGRLDHQVKIRGYRIELGEVESALNACPLVREAVVSVADLGGDRALTAYLIPASPCGTSEIRAFLSARLPTHAVPDHLVFMESLPLTASGKIDRANLPSPVAVARRLERTGRPPSDGIERTLAGLWTRLLGTPVEDALADFFEIGGHSVLAVRLVSLIEREFGHRIPLSRLFASPTIESLARLLGNAGESEAVYTPVIPMQETGEGPPILLFHPVGGNVLCYRPLAARLAGAHPVYAVEAPGADSGWPELPTVEAMAERYLSAIEQAVGTGPLILAGWSFGGLVAYEVARQRLERGREVRALVLLDAVADNRLSRQLIRRDEADMLEHLLSEQMPLQAEAIRARSGEARLDYLIDMGREHGLLPDGFDRERMRNLLQTYHVNALAASRYQPRTAPLGALLIQPEDPSRSTVNVPDDPLQGWGQVLEGGVALERIPGSHESMLMERSAAPLAERILAYLESA</sequence>
<dbReference type="InterPro" id="IPR020845">
    <property type="entry name" value="AMP-binding_CS"/>
</dbReference>
<dbReference type="PANTHER" id="PTHR45527">
    <property type="entry name" value="NONRIBOSOMAL PEPTIDE SYNTHETASE"/>
    <property type="match status" value="1"/>
</dbReference>
<dbReference type="RefSeq" id="WP_043756984.1">
    <property type="nucleotide sequence ID" value="NZ_AONC01000067.1"/>
</dbReference>
<dbReference type="PROSITE" id="PS50075">
    <property type="entry name" value="CARRIER"/>
    <property type="match status" value="1"/>
</dbReference>
<dbReference type="SMART" id="SM00823">
    <property type="entry name" value="PKS_PP"/>
    <property type="match status" value="1"/>
</dbReference>
<evidence type="ECO:0000256" key="3">
    <source>
        <dbReference type="ARBA" id="ARBA00022737"/>
    </source>
</evidence>
<dbReference type="InterPro" id="IPR020802">
    <property type="entry name" value="TesA-like"/>
</dbReference>
<dbReference type="InterPro" id="IPR006162">
    <property type="entry name" value="Ppantetheine_attach_site"/>
</dbReference>
<dbReference type="GO" id="GO:0009366">
    <property type="term" value="C:enterobactin synthetase complex"/>
    <property type="evidence" value="ECO:0007669"/>
    <property type="project" value="TreeGrafter"/>
</dbReference>
<dbReference type="InterPro" id="IPR000873">
    <property type="entry name" value="AMP-dep_synth/lig_dom"/>
</dbReference>
<dbReference type="eggNOG" id="COG1020">
    <property type="taxonomic scope" value="Bacteria"/>
</dbReference>
<evidence type="ECO:0000256" key="1">
    <source>
        <dbReference type="ARBA" id="ARBA00022450"/>
    </source>
</evidence>
<evidence type="ECO:0000256" key="2">
    <source>
        <dbReference type="ARBA" id="ARBA00022553"/>
    </source>
</evidence>
<name>W9V201_9GAMM</name>
<evidence type="ECO:0000256" key="4">
    <source>
        <dbReference type="SAM" id="MobiDB-lite"/>
    </source>
</evidence>
<dbReference type="PROSITE" id="PS00455">
    <property type="entry name" value="AMP_BINDING"/>
    <property type="match status" value="1"/>
</dbReference>
<feature type="domain" description="Carrier" evidence="5">
    <location>
        <begin position="805"/>
        <end position="880"/>
    </location>
</feature>
<dbReference type="Pfam" id="PF08242">
    <property type="entry name" value="Methyltransf_12"/>
    <property type="match status" value="1"/>
</dbReference>
<dbReference type="AlphaFoldDB" id="W9V201"/>
<keyword evidence="1" id="KW-0596">Phosphopantetheine</keyword>
<dbReference type="PATRIC" id="fig|1249627.3.peg.3766"/>
<evidence type="ECO:0000313" key="7">
    <source>
        <dbReference type="Proteomes" id="UP000019460"/>
    </source>
</evidence>
<dbReference type="GO" id="GO:0043041">
    <property type="term" value="P:amino acid activation for nonribosomal peptide biosynthetic process"/>
    <property type="evidence" value="ECO:0007669"/>
    <property type="project" value="TreeGrafter"/>
</dbReference>
<dbReference type="CDD" id="cd05930">
    <property type="entry name" value="A_NRPS"/>
    <property type="match status" value="1"/>
</dbReference>
<dbReference type="GO" id="GO:0047527">
    <property type="term" value="F:2,3-dihydroxybenzoate-serine ligase activity"/>
    <property type="evidence" value="ECO:0007669"/>
    <property type="project" value="TreeGrafter"/>
</dbReference>
<dbReference type="PANTHER" id="PTHR45527:SF1">
    <property type="entry name" value="FATTY ACID SYNTHASE"/>
    <property type="match status" value="1"/>
</dbReference>
<dbReference type="SUPFAM" id="SSF47336">
    <property type="entry name" value="ACP-like"/>
    <property type="match status" value="1"/>
</dbReference>
<dbReference type="SUPFAM" id="SSF56801">
    <property type="entry name" value="Acetyl-CoA synthetase-like"/>
    <property type="match status" value="1"/>
</dbReference>
<proteinExistence type="predicted"/>
<dbReference type="STRING" id="1249627.D779_3688"/>
<dbReference type="GO" id="GO:0009239">
    <property type="term" value="P:enterobactin biosynthetic process"/>
    <property type="evidence" value="ECO:0007669"/>
    <property type="project" value="TreeGrafter"/>
</dbReference>
<protein>
    <submittedName>
        <fullName evidence="6">Long-chain-fatty-acid--CoA ligase</fullName>
    </submittedName>
</protein>
<dbReference type="Gene3D" id="3.40.50.1820">
    <property type="entry name" value="alpha/beta hydrolase"/>
    <property type="match status" value="1"/>
</dbReference>
<dbReference type="Gene3D" id="3.40.50.150">
    <property type="entry name" value="Vaccinia Virus protein VP39"/>
    <property type="match status" value="1"/>
</dbReference>
<dbReference type="Pfam" id="PF00550">
    <property type="entry name" value="PP-binding"/>
    <property type="match status" value="1"/>
</dbReference>
<dbReference type="InterPro" id="IPR020806">
    <property type="entry name" value="PKS_PP-bd"/>
</dbReference>
<evidence type="ECO:0000313" key="6">
    <source>
        <dbReference type="EMBL" id="EXJ13523.1"/>
    </source>
</evidence>
<accession>W9V201</accession>
<dbReference type="InterPro" id="IPR013217">
    <property type="entry name" value="Methyltransf_12"/>
</dbReference>
<dbReference type="GO" id="GO:0005829">
    <property type="term" value="C:cytosol"/>
    <property type="evidence" value="ECO:0007669"/>
    <property type="project" value="TreeGrafter"/>
</dbReference>
<dbReference type="Pfam" id="PF00975">
    <property type="entry name" value="Thioesterase"/>
    <property type="match status" value="1"/>
</dbReference>